<keyword evidence="1" id="KW-1133">Transmembrane helix</keyword>
<feature type="transmembrane region" description="Helical" evidence="1">
    <location>
        <begin position="222"/>
        <end position="244"/>
    </location>
</feature>
<dbReference type="Proteomes" id="UP001201812">
    <property type="component" value="Unassembled WGS sequence"/>
</dbReference>
<keyword evidence="1" id="KW-0472">Membrane</keyword>
<sequence length="277" mass="31596">MCPKSQKPVQIATFYCDLLTIRQLACVEIVRHPFEHRPIEISHLAHIAMRCMISYLSCNVLGMTIQSIYFVLQIALMRDLAEWIDNVIPIMNYTFGIPMFFLALERCLGIQMATRFTPKLKSILLIVNLVFNPGILIAAFFVDFSFDVLWILFGLKIVIGILNACLCIFLVWKLRQIGMATSDAIVRNTAILEVFLEFLPNFASQMLYYLTSRETYLVIVSYVFYLSLPYLTQSLSALICGIIYNRALSAKQKTVVITISSAMMNNTNTVSIHRPLH</sequence>
<protein>
    <submittedName>
        <fullName evidence="2">Uncharacterized protein</fullName>
    </submittedName>
</protein>
<dbReference type="EMBL" id="JAKKPZ010000198">
    <property type="protein sequence ID" value="KAI1698933.1"/>
    <property type="molecule type" value="Genomic_DNA"/>
</dbReference>
<keyword evidence="1" id="KW-0812">Transmembrane</keyword>
<feature type="transmembrane region" description="Helical" evidence="1">
    <location>
        <begin position="83"/>
        <end position="103"/>
    </location>
</feature>
<feature type="transmembrane region" description="Helical" evidence="1">
    <location>
        <begin position="184"/>
        <end position="202"/>
    </location>
</feature>
<comment type="caution">
    <text evidence="2">The sequence shown here is derived from an EMBL/GenBank/DDBJ whole genome shotgun (WGS) entry which is preliminary data.</text>
</comment>
<dbReference type="AlphaFoldDB" id="A0AAD4MRM2"/>
<organism evidence="2 3">
    <name type="scientific">Ditylenchus destructor</name>
    <dbReference type="NCBI Taxonomy" id="166010"/>
    <lineage>
        <taxon>Eukaryota</taxon>
        <taxon>Metazoa</taxon>
        <taxon>Ecdysozoa</taxon>
        <taxon>Nematoda</taxon>
        <taxon>Chromadorea</taxon>
        <taxon>Rhabditida</taxon>
        <taxon>Tylenchina</taxon>
        <taxon>Tylenchomorpha</taxon>
        <taxon>Sphaerularioidea</taxon>
        <taxon>Anguinidae</taxon>
        <taxon>Anguininae</taxon>
        <taxon>Ditylenchus</taxon>
    </lineage>
</organism>
<accession>A0AAD4MRM2</accession>
<proteinExistence type="predicted"/>
<reference evidence="2" key="1">
    <citation type="submission" date="2022-01" db="EMBL/GenBank/DDBJ databases">
        <title>Genome Sequence Resource for Two Populations of Ditylenchus destructor, the Migratory Endoparasitic Phytonematode.</title>
        <authorList>
            <person name="Zhang H."/>
            <person name="Lin R."/>
            <person name="Xie B."/>
        </authorList>
    </citation>
    <scope>NUCLEOTIDE SEQUENCE</scope>
    <source>
        <strain evidence="2">BazhouSP</strain>
    </source>
</reference>
<feature type="transmembrane region" description="Helical" evidence="1">
    <location>
        <begin position="123"/>
        <end position="142"/>
    </location>
</feature>
<gene>
    <name evidence="2" type="ORF">DdX_17622</name>
</gene>
<evidence type="ECO:0000313" key="2">
    <source>
        <dbReference type="EMBL" id="KAI1698933.1"/>
    </source>
</evidence>
<feature type="transmembrane region" description="Helical" evidence="1">
    <location>
        <begin position="148"/>
        <end position="172"/>
    </location>
</feature>
<keyword evidence="3" id="KW-1185">Reference proteome</keyword>
<name>A0AAD4MRM2_9BILA</name>
<feature type="transmembrane region" description="Helical" evidence="1">
    <location>
        <begin position="53"/>
        <end position="77"/>
    </location>
</feature>
<evidence type="ECO:0000313" key="3">
    <source>
        <dbReference type="Proteomes" id="UP001201812"/>
    </source>
</evidence>
<evidence type="ECO:0000256" key="1">
    <source>
        <dbReference type="SAM" id="Phobius"/>
    </source>
</evidence>